<dbReference type="STRING" id="366602.Caul_2124"/>
<evidence type="ECO:0000259" key="6">
    <source>
        <dbReference type="Pfam" id="PF08281"/>
    </source>
</evidence>
<dbReference type="GO" id="GO:0016987">
    <property type="term" value="F:sigma factor activity"/>
    <property type="evidence" value="ECO:0007669"/>
    <property type="project" value="UniProtKB-KW"/>
</dbReference>
<dbReference type="EMBL" id="CP000927">
    <property type="protein sequence ID" value="ABZ71252.1"/>
    <property type="molecule type" value="Genomic_DNA"/>
</dbReference>
<dbReference type="AlphaFoldDB" id="B0T7R4"/>
<evidence type="ECO:0000256" key="1">
    <source>
        <dbReference type="ARBA" id="ARBA00010641"/>
    </source>
</evidence>
<name>B0T7R4_CAUSK</name>
<keyword evidence="4" id="KW-0804">Transcription</keyword>
<gene>
    <name evidence="7" type="ordered locus">Caul_2124</name>
</gene>
<dbReference type="InterPro" id="IPR039425">
    <property type="entry name" value="RNA_pol_sigma-70-like"/>
</dbReference>
<evidence type="ECO:0000256" key="3">
    <source>
        <dbReference type="ARBA" id="ARBA00023082"/>
    </source>
</evidence>
<dbReference type="OrthoDB" id="7188614at2"/>
<dbReference type="GO" id="GO:0006352">
    <property type="term" value="P:DNA-templated transcription initiation"/>
    <property type="evidence" value="ECO:0007669"/>
    <property type="project" value="InterPro"/>
</dbReference>
<dbReference type="Gene3D" id="1.10.10.10">
    <property type="entry name" value="Winged helix-like DNA-binding domain superfamily/Winged helix DNA-binding domain"/>
    <property type="match status" value="1"/>
</dbReference>
<accession>B0T7R4</accession>
<dbReference type="CDD" id="cd06171">
    <property type="entry name" value="Sigma70_r4"/>
    <property type="match status" value="1"/>
</dbReference>
<proteinExistence type="inferred from homology"/>
<evidence type="ECO:0000259" key="5">
    <source>
        <dbReference type="Pfam" id="PF04542"/>
    </source>
</evidence>
<dbReference type="Gene3D" id="1.10.1740.10">
    <property type="match status" value="1"/>
</dbReference>
<comment type="similarity">
    <text evidence="1">Belongs to the sigma-70 factor family. ECF subfamily.</text>
</comment>
<keyword evidence="3" id="KW-0731">Sigma factor</keyword>
<dbReference type="GO" id="GO:0003677">
    <property type="term" value="F:DNA binding"/>
    <property type="evidence" value="ECO:0007669"/>
    <property type="project" value="InterPro"/>
</dbReference>
<dbReference type="eggNOG" id="COG1595">
    <property type="taxonomic scope" value="Bacteria"/>
</dbReference>
<reference evidence="7" key="1">
    <citation type="submission" date="2008-01" db="EMBL/GenBank/DDBJ databases">
        <title>Complete sequence of chromosome of Caulobacter sp. K31.</title>
        <authorList>
            <consortium name="US DOE Joint Genome Institute"/>
            <person name="Copeland A."/>
            <person name="Lucas S."/>
            <person name="Lapidus A."/>
            <person name="Barry K."/>
            <person name="Glavina del Rio T."/>
            <person name="Dalin E."/>
            <person name="Tice H."/>
            <person name="Pitluck S."/>
            <person name="Bruce D."/>
            <person name="Goodwin L."/>
            <person name="Thompson L.S."/>
            <person name="Brettin T."/>
            <person name="Detter J.C."/>
            <person name="Han C."/>
            <person name="Schmutz J."/>
            <person name="Larimer F."/>
            <person name="Land M."/>
            <person name="Hauser L."/>
            <person name="Kyrpides N."/>
            <person name="Kim E."/>
            <person name="Stephens C."/>
            <person name="Richardson P."/>
        </authorList>
    </citation>
    <scope>NUCLEOTIDE SEQUENCE [LARGE SCALE GENOMIC DNA]</scope>
    <source>
        <strain evidence="7">K31</strain>
    </source>
</reference>
<evidence type="ECO:0000256" key="4">
    <source>
        <dbReference type="ARBA" id="ARBA00023163"/>
    </source>
</evidence>
<feature type="domain" description="RNA polymerase sigma-70 region 2" evidence="5">
    <location>
        <begin position="11"/>
        <end position="66"/>
    </location>
</feature>
<dbReference type="PANTHER" id="PTHR43133">
    <property type="entry name" value="RNA POLYMERASE ECF-TYPE SIGMA FACTO"/>
    <property type="match status" value="1"/>
</dbReference>
<sequence length="162" mass="18292">MTGLRAELVLFLQRRGQSLEDAEDIVQEAFARFHRAGHLIGQADSRPLLFAIAKNLLKDHWKQAGRERARTLWLDTDDTTAAWENAPSEDPAADRRSIARQDLAGVAAAIRQLPPRCRDAFLLHRFEDLSYRQIADRLGVSVSMVEKHLAEALRRLKAARGT</sequence>
<dbReference type="InterPro" id="IPR014284">
    <property type="entry name" value="RNA_pol_sigma-70_dom"/>
</dbReference>
<protein>
    <submittedName>
        <fullName evidence="7">RNA polymerase, sigma-24 subunit, ECF subfamily</fullName>
    </submittedName>
</protein>
<dbReference type="PANTHER" id="PTHR43133:SF63">
    <property type="entry name" value="RNA POLYMERASE SIGMA FACTOR FECI-RELATED"/>
    <property type="match status" value="1"/>
</dbReference>
<dbReference type="InterPro" id="IPR007627">
    <property type="entry name" value="RNA_pol_sigma70_r2"/>
</dbReference>
<evidence type="ECO:0000256" key="2">
    <source>
        <dbReference type="ARBA" id="ARBA00023015"/>
    </source>
</evidence>
<dbReference type="InterPro" id="IPR013325">
    <property type="entry name" value="RNA_pol_sigma_r2"/>
</dbReference>
<dbReference type="Pfam" id="PF04542">
    <property type="entry name" value="Sigma70_r2"/>
    <property type="match status" value="1"/>
</dbReference>
<dbReference type="InterPro" id="IPR013249">
    <property type="entry name" value="RNA_pol_sigma70_r4_t2"/>
</dbReference>
<evidence type="ECO:0000313" key="7">
    <source>
        <dbReference type="EMBL" id="ABZ71252.1"/>
    </source>
</evidence>
<dbReference type="InterPro" id="IPR036388">
    <property type="entry name" value="WH-like_DNA-bd_sf"/>
</dbReference>
<dbReference type="NCBIfam" id="TIGR02937">
    <property type="entry name" value="sigma70-ECF"/>
    <property type="match status" value="1"/>
</dbReference>
<feature type="domain" description="RNA polymerase sigma factor 70 region 4 type 2" evidence="6">
    <location>
        <begin position="106"/>
        <end position="156"/>
    </location>
</feature>
<dbReference type="InterPro" id="IPR013324">
    <property type="entry name" value="RNA_pol_sigma_r3/r4-like"/>
</dbReference>
<dbReference type="Pfam" id="PF08281">
    <property type="entry name" value="Sigma70_r4_2"/>
    <property type="match status" value="1"/>
</dbReference>
<dbReference type="KEGG" id="cak:Caul_2124"/>
<organism evidence="7">
    <name type="scientific">Caulobacter sp. (strain K31)</name>
    <dbReference type="NCBI Taxonomy" id="366602"/>
    <lineage>
        <taxon>Bacteria</taxon>
        <taxon>Pseudomonadati</taxon>
        <taxon>Pseudomonadota</taxon>
        <taxon>Alphaproteobacteria</taxon>
        <taxon>Caulobacterales</taxon>
        <taxon>Caulobacteraceae</taxon>
        <taxon>Caulobacter</taxon>
    </lineage>
</organism>
<dbReference type="SUPFAM" id="SSF88946">
    <property type="entry name" value="Sigma2 domain of RNA polymerase sigma factors"/>
    <property type="match status" value="1"/>
</dbReference>
<keyword evidence="2" id="KW-0805">Transcription regulation</keyword>
<dbReference type="HOGENOM" id="CLU_047691_12_3_5"/>
<dbReference type="SUPFAM" id="SSF88659">
    <property type="entry name" value="Sigma3 and sigma4 domains of RNA polymerase sigma factors"/>
    <property type="match status" value="1"/>
</dbReference>